<proteinExistence type="inferred from homology"/>
<dbReference type="Pfam" id="PF10190">
    <property type="entry name" value="Tmemb_170"/>
    <property type="match status" value="1"/>
</dbReference>
<feature type="transmembrane region" description="Helical" evidence="6">
    <location>
        <begin position="73"/>
        <end position="96"/>
    </location>
</feature>
<keyword evidence="4 6" id="KW-1133">Transmembrane helix</keyword>
<comment type="caution">
    <text evidence="7">The sequence shown here is derived from an EMBL/GenBank/DDBJ whole genome shotgun (WGS) entry which is preliminary data.</text>
</comment>
<feature type="transmembrane region" description="Helical" evidence="6">
    <location>
        <begin position="102"/>
        <end position="130"/>
    </location>
</feature>
<gene>
    <name evidence="7" type="ORF">I7I52_02397</name>
</gene>
<organism evidence="7 8">
    <name type="scientific">Ajellomyces capsulatus</name>
    <name type="common">Darling's disease fungus</name>
    <name type="synonym">Histoplasma capsulatum</name>
    <dbReference type="NCBI Taxonomy" id="5037"/>
    <lineage>
        <taxon>Eukaryota</taxon>
        <taxon>Fungi</taxon>
        <taxon>Dikarya</taxon>
        <taxon>Ascomycota</taxon>
        <taxon>Pezizomycotina</taxon>
        <taxon>Eurotiomycetes</taxon>
        <taxon>Eurotiomycetidae</taxon>
        <taxon>Onygenales</taxon>
        <taxon>Ajellomycetaceae</taxon>
        <taxon>Histoplasma</taxon>
    </lineage>
</organism>
<dbReference type="AlphaFoldDB" id="A0A8H7ZAE0"/>
<dbReference type="OrthoDB" id="2131401at2759"/>
<dbReference type="GO" id="GO:0016020">
    <property type="term" value="C:membrane"/>
    <property type="evidence" value="ECO:0007669"/>
    <property type="project" value="UniProtKB-SubCell"/>
</dbReference>
<dbReference type="PANTHER" id="PTHR22779:SF6">
    <property type="entry name" value="SD17342P"/>
    <property type="match status" value="1"/>
</dbReference>
<sequence length="166" mass="18648">MRRRSTSLTIPAAICKSAIHHPPSKTYQTMSFTQPVPAEYQTPPFPSLYVSSGFYHDGYQYLYYTKDIWRFTLFWTLLFYMGAHLSAALCAVVMQWRNWKLVWAVVLVYGLIAGLEGLLAGSVTGLILGAVYEAGNYKMSTWIPFSWAALNTLVLILSSFSIQGGL</sequence>
<dbReference type="EMBL" id="JAEVHI010000001">
    <property type="protein sequence ID" value="KAG5304155.1"/>
    <property type="molecule type" value="Genomic_DNA"/>
</dbReference>
<comment type="similarity">
    <text evidence="2">Belongs to the TMEM170 family.</text>
</comment>
<evidence type="ECO:0000256" key="5">
    <source>
        <dbReference type="ARBA" id="ARBA00023136"/>
    </source>
</evidence>
<dbReference type="InterPro" id="IPR019334">
    <property type="entry name" value="TMEM170A/B/YPR153W-like"/>
</dbReference>
<comment type="subcellular location">
    <subcellularLocation>
        <location evidence="1">Membrane</location>
        <topology evidence="1">Multi-pass membrane protein</topology>
    </subcellularLocation>
</comment>
<accession>A0A8H7ZAE0</accession>
<evidence type="ECO:0000313" key="8">
    <source>
        <dbReference type="Proteomes" id="UP000670092"/>
    </source>
</evidence>
<dbReference type="VEuPathDB" id="FungiDB:I7I52_02397"/>
<keyword evidence="3 6" id="KW-0812">Transmembrane</keyword>
<evidence type="ECO:0000313" key="7">
    <source>
        <dbReference type="EMBL" id="KAG5304155.1"/>
    </source>
</evidence>
<evidence type="ECO:0000256" key="2">
    <source>
        <dbReference type="ARBA" id="ARBA00006325"/>
    </source>
</evidence>
<evidence type="ECO:0000256" key="1">
    <source>
        <dbReference type="ARBA" id="ARBA00004141"/>
    </source>
</evidence>
<evidence type="ECO:0000256" key="6">
    <source>
        <dbReference type="SAM" id="Phobius"/>
    </source>
</evidence>
<protein>
    <submittedName>
        <fullName evidence="7">Integral membrane protein</fullName>
    </submittedName>
</protein>
<name>A0A8H7ZAE0_AJECA</name>
<evidence type="ECO:0000256" key="3">
    <source>
        <dbReference type="ARBA" id="ARBA00022692"/>
    </source>
</evidence>
<feature type="transmembrane region" description="Helical" evidence="6">
    <location>
        <begin position="142"/>
        <end position="162"/>
    </location>
</feature>
<evidence type="ECO:0000256" key="4">
    <source>
        <dbReference type="ARBA" id="ARBA00022989"/>
    </source>
</evidence>
<keyword evidence="5 6" id="KW-0472">Membrane</keyword>
<dbReference type="Proteomes" id="UP000670092">
    <property type="component" value="Unassembled WGS sequence"/>
</dbReference>
<dbReference type="PANTHER" id="PTHR22779">
    <property type="entry name" value="SD17342P"/>
    <property type="match status" value="1"/>
</dbReference>
<reference evidence="7 8" key="1">
    <citation type="submission" date="2021-01" db="EMBL/GenBank/DDBJ databases">
        <title>Chromosome-level genome assembly of a human fungal pathogen reveals clustering of transcriptionally co-regulated genes.</title>
        <authorList>
            <person name="Voorhies M."/>
            <person name="Cohen S."/>
            <person name="Shea T.P."/>
            <person name="Petrus S."/>
            <person name="Munoz J.F."/>
            <person name="Poplawski S."/>
            <person name="Goldman W.E."/>
            <person name="Michael T."/>
            <person name="Cuomo C.A."/>
            <person name="Sil A."/>
            <person name="Beyhan S."/>
        </authorList>
    </citation>
    <scope>NUCLEOTIDE SEQUENCE [LARGE SCALE GENOMIC DNA]</scope>
    <source>
        <strain evidence="7 8">G184AR</strain>
    </source>
</reference>